<dbReference type="AlphaFoldDB" id="A0A1I2AK51"/>
<dbReference type="InterPro" id="IPR034937">
    <property type="entry name" value="PCA_45_Dioxygenase_B"/>
</dbReference>
<keyword evidence="3" id="KW-1185">Reference proteome</keyword>
<dbReference type="RefSeq" id="WP_092937438.1">
    <property type="nucleotide sequence ID" value="NZ_FONX01000002.1"/>
</dbReference>
<dbReference type="SUPFAM" id="SSF53213">
    <property type="entry name" value="LigB-like"/>
    <property type="match status" value="1"/>
</dbReference>
<dbReference type="CDD" id="cd07364">
    <property type="entry name" value="PCA_45_Dioxygenase_B"/>
    <property type="match status" value="1"/>
</dbReference>
<dbReference type="EMBL" id="FONX01000002">
    <property type="protein sequence ID" value="SFE44139.1"/>
    <property type="molecule type" value="Genomic_DNA"/>
</dbReference>
<dbReference type="STRING" id="1177982.SAMN04489711_10264"/>
<dbReference type="NCBIfam" id="NF009901">
    <property type="entry name" value="PRK13364.1"/>
    <property type="match status" value="1"/>
</dbReference>
<organism evidence="2 3">
    <name type="scientific">Paracidovorax wautersii</name>
    <dbReference type="NCBI Taxonomy" id="1177982"/>
    <lineage>
        <taxon>Bacteria</taxon>
        <taxon>Pseudomonadati</taxon>
        <taxon>Pseudomonadota</taxon>
        <taxon>Betaproteobacteria</taxon>
        <taxon>Burkholderiales</taxon>
        <taxon>Comamonadaceae</taxon>
        <taxon>Paracidovorax</taxon>
    </lineage>
</organism>
<dbReference type="NCBIfam" id="NF009903">
    <property type="entry name" value="PRK13366.1"/>
    <property type="match status" value="1"/>
</dbReference>
<evidence type="ECO:0000313" key="3">
    <source>
        <dbReference type="Proteomes" id="UP000199119"/>
    </source>
</evidence>
<keyword evidence="2" id="KW-0560">Oxidoreductase</keyword>
<evidence type="ECO:0000259" key="1">
    <source>
        <dbReference type="Pfam" id="PF02900"/>
    </source>
</evidence>
<dbReference type="Proteomes" id="UP000199119">
    <property type="component" value="Unassembled WGS sequence"/>
</dbReference>
<reference evidence="3" key="1">
    <citation type="submission" date="2016-10" db="EMBL/GenBank/DDBJ databases">
        <authorList>
            <person name="Varghese N."/>
            <person name="Submissions S."/>
        </authorList>
    </citation>
    <scope>NUCLEOTIDE SEQUENCE [LARGE SCALE GENOMIC DNA]</scope>
    <source>
        <strain evidence="3">DSM 27981</strain>
    </source>
</reference>
<dbReference type="Pfam" id="PF02900">
    <property type="entry name" value="LigB"/>
    <property type="match status" value="1"/>
</dbReference>
<feature type="domain" description="Extradiol ring-cleavage dioxygenase class III enzyme subunit B" evidence="1">
    <location>
        <begin position="8"/>
        <end position="258"/>
    </location>
</feature>
<protein>
    <submittedName>
        <fullName evidence="2">Protocatechuate 4,5-dioxygenase beta subunit</fullName>
    </submittedName>
</protein>
<proteinExistence type="predicted"/>
<gene>
    <name evidence="2" type="ORF">SAMN04489711_10264</name>
</gene>
<dbReference type="GO" id="GO:0018579">
    <property type="term" value="F:protocatechuate 4,5-dioxygenase activity"/>
    <property type="evidence" value="ECO:0007669"/>
    <property type="project" value="InterPro"/>
</dbReference>
<dbReference type="NCBIfam" id="NF009902">
    <property type="entry name" value="PRK13365.1"/>
    <property type="match status" value="1"/>
</dbReference>
<sequence>MARITASVFTSHVPAVGAAMDLGKTQEPYWQPLFAGYEFSKQWMKDNKPDVVFLVFNDHATAFSMDMIPTFAIGTAAEYSPADEGWGPRPVPKVAGHPELASHIAQSVIQQDFDLTLVNKMDVDHGLTVPLSLMCGEKDPHKDAWPCPVIPFAVNVVQYPAPSGQRCFNLGRAIRRAVESYDEDLNVHIWGTGGMSHQLQGARAGLINADWDNKFLDRLIAEPAELAKVPHIEYVREAGSEGIELVMWLIARGAMADCADGAPAGLQPRVAHRFFHVPASNTAVGHLILEEAAR</sequence>
<keyword evidence="2" id="KW-0223">Dioxygenase</keyword>
<name>A0A1I2AK51_9BURK</name>
<dbReference type="GO" id="GO:0008198">
    <property type="term" value="F:ferrous iron binding"/>
    <property type="evidence" value="ECO:0007669"/>
    <property type="project" value="InterPro"/>
</dbReference>
<dbReference type="Gene3D" id="3.40.830.10">
    <property type="entry name" value="LigB-like"/>
    <property type="match status" value="1"/>
</dbReference>
<evidence type="ECO:0000313" key="2">
    <source>
        <dbReference type="EMBL" id="SFE44139.1"/>
    </source>
</evidence>
<accession>A0A1I2AK51</accession>
<dbReference type="OrthoDB" id="8673673at2"/>
<dbReference type="InterPro" id="IPR004183">
    <property type="entry name" value="Xdiol_dOase_suB"/>
</dbReference>